<keyword evidence="2 11" id="KW-0813">Transport</keyword>
<keyword evidence="6" id="KW-0408">Iron</keyword>
<evidence type="ECO:0000259" key="15">
    <source>
        <dbReference type="Pfam" id="PF07715"/>
    </source>
</evidence>
<keyword evidence="17" id="KW-1185">Reference proteome</keyword>
<feature type="chain" id="PRO_5045930228" evidence="13">
    <location>
        <begin position="26"/>
        <end position="780"/>
    </location>
</feature>
<feature type="domain" description="TonB-dependent receptor-like beta-barrel" evidence="14">
    <location>
        <begin position="265"/>
        <end position="746"/>
    </location>
</feature>
<keyword evidence="16" id="KW-0675">Receptor</keyword>
<comment type="subcellular location">
    <subcellularLocation>
        <location evidence="1 11">Cell outer membrane</location>
        <topology evidence="1 11">Multi-pass membrane protein</topology>
    </subcellularLocation>
</comment>
<dbReference type="InterPro" id="IPR039426">
    <property type="entry name" value="TonB-dep_rcpt-like"/>
</dbReference>
<dbReference type="EMBL" id="JBHUGS010000003">
    <property type="protein sequence ID" value="MFD1951530.1"/>
    <property type="molecule type" value="Genomic_DNA"/>
</dbReference>
<dbReference type="InterPro" id="IPR036942">
    <property type="entry name" value="Beta-barrel_TonB_sf"/>
</dbReference>
<keyword evidence="3 11" id="KW-1134">Transmembrane beta strand</keyword>
<name>A0ABW4TXS4_9SPHN</name>
<dbReference type="InterPro" id="IPR012910">
    <property type="entry name" value="Plug_dom"/>
</dbReference>
<evidence type="ECO:0000259" key="14">
    <source>
        <dbReference type="Pfam" id="PF00593"/>
    </source>
</evidence>
<dbReference type="PROSITE" id="PS52016">
    <property type="entry name" value="TONB_DEPENDENT_REC_3"/>
    <property type="match status" value="1"/>
</dbReference>
<keyword evidence="10 11" id="KW-0998">Cell outer membrane</keyword>
<evidence type="ECO:0000256" key="1">
    <source>
        <dbReference type="ARBA" id="ARBA00004571"/>
    </source>
</evidence>
<dbReference type="Pfam" id="PF00593">
    <property type="entry name" value="TonB_dep_Rec_b-barrel"/>
    <property type="match status" value="1"/>
</dbReference>
<evidence type="ECO:0000256" key="4">
    <source>
        <dbReference type="ARBA" id="ARBA00022496"/>
    </source>
</evidence>
<keyword evidence="5 11" id="KW-0812">Transmembrane</keyword>
<feature type="domain" description="TonB-dependent receptor plug" evidence="15">
    <location>
        <begin position="56"/>
        <end position="163"/>
    </location>
</feature>
<keyword evidence="13" id="KW-0732">Signal</keyword>
<keyword evidence="4" id="KW-0410">Iron transport</keyword>
<evidence type="ECO:0000256" key="8">
    <source>
        <dbReference type="ARBA" id="ARBA00023077"/>
    </source>
</evidence>
<sequence>MGMPVPITSLAIIAVATLVVDGAHAQNAVVPETQQPQFRYDGRDIVVTAQRRSEALSDVPMSVTAVSGQALRERGVNTLQDLAKLTPGLSYVESGSSNPVYSIRGIGFFDTTIGNRPAVSVYLDEVSLPFSIMAPGASLDLERVEVLKGPQGTLFGQNSTGGAINYIAAKPTEVLKAGVDLGVGRFNTVDAAGFVSGPITGSMRIRVAGRIERGGDWQRSYTRADTLGRRDMLQGRALFEWSPASTVRMLLNVNGFKDRGDTQSAQLLAFVPSSTRLASEIPALANYPSAPPNNRAADWDPDIALDKDNSFYQVSLRQEFDLESDMVLTSLSGYLRFDIDQVTDQDGTAYNNVRTAAGGYNDSLYQELRLSGTLGSLRWTVGGIYSHDRAIEDNRVDFRYSTTNFATLPFGELIGTSQTYRQVFATVAAFGSFDWTIADGLVLHGGSRWTAADLDYRGCARVADAGGGLAITALYDSLRAARGLAPLATIRVGECLMVDGNLDPGEARGRLDQRNLAWRAGIDWNEDGNLLVYANASRGYKGGSAPTINGLGIAQIVAAKQETVLAYEVGAKATLLDRRVLLTAAAFYYDYSDKQVRGRTLVAPTLLGALETLVNVPQSRIMGVEGSIELHPNNGLKLSVAGTWLGSKVTDNFVNYSILGVERDFVGNPFPYTPRAQVVGDAQYQWTIGRSFDVFAGGSLNFRSATTAGFGAEPLLALKSYALVDLRAGTVTRDGRWRLQVYGRNVFDRYYWTNVAKFVDNVRRYAGNPATYGVTLSLRL</sequence>
<keyword evidence="7" id="KW-0406">Ion transport</keyword>
<organism evidence="16 17">
    <name type="scientific">Sphingomonas arantia</name>
    <dbReference type="NCBI Taxonomy" id="1460676"/>
    <lineage>
        <taxon>Bacteria</taxon>
        <taxon>Pseudomonadati</taxon>
        <taxon>Pseudomonadota</taxon>
        <taxon>Alphaproteobacteria</taxon>
        <taxon>Sphingomonadales</taxon>
        <taxon>Sphingomonadaceae</taxon>
        <taxon>Sphingomonas</taxon>
    </lineage>
</organism>
<evidence type="ECO:0000256" key="7">
    <source>
        <dbReference type="ARBA" id="ARBA00023065"/>
    </source>
</evidence>
<dbReference type="Gene3D" id="2.40.170.20">
    <property type="entry name" value="TonB-dependent receptor, beta-barrel domain"/>
    <property type="match status" value="1"/>
</dbReference>
<evidence type="ECO:0000256" key="13">
    <source>
        <dbReference type="SAM" id="SignalP"/>
    </source>
</evidence>
<dbReference type="InterPro" id="IPR000531">
    <property type="entry name" value="Beta-barrel_TonB"/>
</dbReference>
<protein>
    <submittedName>
        <fullName evidence="16">TonB-dependent receptor</fullName>
    </submittedName>
</protein>
<dbReference type="PANTHER" id="PTHR32552:SF81">
    <property type="entry name" value="TONB-DEPENDENT OUTER MEMBRANE RECEPTOR"/>
    <property type="match status" value="1"/>
</dbReference>
<dbReference type="Proteomes" id="UP001597400">
    <property type="component" value="Unassembled WGS sequence"/>
</dbReference>
<evidence type="ECO:0000256" key="6">
    <source>
        <dbReference type="ARBA" id="ARBA00023004"/>
    </source>
</evidence>
<dbReference type="PANTHER" id="PTHR32552">
    <property type="entry name" value="FERRICHROME IRON RECEPTOR-RELATED"/>
    <property type="match status" value="1"/>
</dbReference>
<evidence type="ECO:0000256" key="5">
    <source>
        <dbReference type="ARBA" id="ARBA00022692"/>
    </source>
</evidence>
<evidence type="ECO:0000256" key="2">
    <source>
        <dbReference type="ARBA" id="ARBA00022448"/>
    </source>
</evidence>
<feature type="signal peptide" evidence="13">
    <location>
        <begin position="1"/>
        <end position="25"/>
    </location>
</feature>
<gene>
    <name evidence="16" type="ORF">ACFSGX_12220</name>
</gene>
<evidence type="ECO:0000313" key="16">
    <source>
        <dbReference type="EMBL" id="MFD1951530.1"/>
    </source>
</evidence>
<evidence type="ECO:0000256" key="3">
    <source>
        <dbReference type="ARBA" id="ARBA00022452"/>
    </source>
</evidence>
<accession>A0ABW4TXS4</accession>
<comment type="similarity">
    <text evidence="11 12">Belongs to the TonB-dependent receptor family.</text>
</comment>
<keyword evidence="8 12" id="KW-0798">TonB box</keyword>
<keyword evidence="9 11" id="KW-0472">Membrane</keyword>
<evidence type="ECO:0000313" key="17">
    <source>
        <dbReference type="Proteomes" id="UP001597400"/>
    </source>
</evidence>
<proteinExistence type="inferred from homology"/>
<dbReference type="SUPFAM" id="SSF56935">
    <property type="entry name" value="Porins"/>
    <property type="match status" value="1"/>
</dbReference>
<evidence type="ECO:0000256" key="11">
    <source>
        <dbReference type="PROSITE-ProRule" id="PRU01360"/>
    </source>
</evidence>
<evidence type="ECO:0000256" key="10">
    <source>
        <dbReference type="ARBA" id="ARBA00023237"/>
    </source>
</evidence>
<evidence type="ECO:0000256" key="9">
    <source>
        <dbReference type="ARBA" id="ARBA00023136"/>
    </source>
</evidence>
<evidence type="ECO:0000256" key="12">
    <source>
        <dbReference type="RuleBase" id="RU003357"/>
    </source>
</evidence>
<dbReference type="Pfam" id="PF07715">
    <property type="entry name" value="Plug"/>
    <property type="match status" value="1"/>
</dbReference>
<comment type="caution">
    <text evidence="16">The sequence shown here is derived from an EMBL/GenBank/DDBJ whole genome shotgun (WGS) entry which is preliminary data.</text>
</comment>
<reference evidence="17" key="1">
    <citation type="journal article" date="2019" name="Int. J. Syst. Evol. Microbiol.">
        <title>The Global Catalogue of Microorganisms (GCM) 10K type strain sequencing project: providing services to taxonomists for standard genome sequencing and annotation.</title>
        <authorList>
            <consortium name="The Broad Institute Genomics Platform"/>
            <consortium name="The Broad Institute Genome Sequencing Center for Infectious Disease"/>
            <person name="Wu L."/>
            <person name="Ma J."/>
        </authorList>
    </citation>
    <scope>NUCLEOTIDE SEQUENCE [LARGE SCALE GENOMIC DNA]</scope>
    <source>
        <strain evidence="17">CGMCC 1.12702</strain>
    </source>
</reference>